<evidence type="ECO:0008006" key="7">
    <source>
        <dbReference type="Google" id="ProtNLM"/>
    </source>
</evidence>
<feature type="region of interest" description="Disordered" evidence="4">
    <location>
        <begin position="626"/>
        <end position="651"/>
    </location>
</feature>
<feature type="region of interest" description="Disordered" evidence="4">
    <location>
        <begin position="86"/>
        <end position="119"/>
    </location>
</feature>
<dbReference type="GO" id="GO:0006383">
    <property type="term" value="P:transcription by RNA polymerase III"/>
    <property type="evidence" value="ECO:0007669"/>
    <property type="project" value="TreeGrafter"/>
</dbReference>
<dbReference type="OMA" id="DWGDLRR"/>
<dbReference type="GO" id="GO:0005634">
    <property type="term" value="C:nucleus"/>
    <property type="evidence" value="ECO:0007669"/>
    <property type="project" value="UniProtKB-SubCell"/>
</dbReference>
<evidence type="ECO:0000313" key="6">
    <source>
        <dbReference type="Proteomes" id="UP000016931"/>
    </source>
</evidence>
<organism evidence="5 6">
    <name type="scientific">Sphaerulina musiva (strain SO2202)</name>
    <name type="common">Poplar stem canker fungus</name>
    <name type="synonym">Septoria musiva</name>
    <dbReference type="NCBI Taxonomy" id="692275"/>
    <lineage>
        <taxon>Eukaryota</taxon>
        <taxon>Fungi</taxon>
        <taxon>Dikarya</taxon>
        <taxon>Ascomycota</taxon>
        <taxon>Pezizomycotina</taxon>
        <taxon>Dothideomycetes</taxon>
        <taxon>Dothideomycetidae</taxon>
        <taxon>Mycosphaerellales</taxon>
        <taxon>Mycosphaerellaceae</taxon>
        <taxon>Sphaerulina</taxon>
    </lineage>
</organism>
<comment type="subcellular location">
    <subcellularLocation>
        <location evidence="1">Nucleus</location>
    </subcellularLocation>
</comment>
<dbReference type="PANTHER" id="PTHR15052:SF2">
    <property type="entry name" value="GENERAL TRANSCRIPTION FACTOR 3C POLYPEPTIDE 2"/>
    <property type="match status" value="1"/>
</dbReference>
<feature type="compositionally biased region" description="Polar residues" evidence="4">
    <location>
        <begin position="640"/>
        <end position="651"/>
    </location>
</feature>
<gene>
    <name evidence="5" type="ORF">SEPMUDRAFT_150118</name>
</gene>
<dbReference type="GO" id="GO:0000127">
    <property type="term" value="C:transcription factor TFIIIC complex"/>
    <property type="evidence" value="ECO:0007669"/>
    <property type="project" value="TreeGrafter"/>
</dbReference>
<dbReference type="RefSeq" id="XP_016759221.1">
    <property type="nucleotide sequence ID" value="XM_016905974.1"/>
</dbReference>
<reference evidence="5 6" key="1">
    <citation type="journal article" date="2012" name="PLoS Pathog.">
        <title>Diverse lifestyles and strategies of plant pathogenesis encoded in the genomes of eighteen Dothideomycetes fungi.</title>
        <authorList>
            <person name="Ohm R.A."/>
            <person name="Feau N."/>
            <person name="Henrissat B."/>
            <person name="Schoch C.L."/>
            <person name="Horwitz B.A."/>
            <person name="Barry K.W."/>
            <person name="Condon B.J."/>
            <person name="Copeland A.C."/>
            <person name="Dhillon B."/>
            <person name="Glaser F."/>
            <person name="Hesse C.N."/>
            <person name="Kosti I."/>
            <person name="LaButti K."/>
            <person name="Lindquist E.A."/>
            <person name="Lucas S."/>
            <person name="Salamov A.A."/>
            <person name="Bradshaw R.E."/>
            <person name="Ciuffetti L."/>
            <person name="Hamelin R.C."/>
            <person name="Kema G.H.J."/>
            <person name="Lawrence C."/>
            <person name="Scott J.A."/>
            <person name="Spatafora J.W."/>
            <person name="Turgeon B.G."/>
            <person name="de Wit P.J.G.M."/>
            <person name="Zhong S."/>
            <person name="Goodwin S.B."/>
            <person name="Grigoriev I.V."/>
        </authorList>
    </citation>
    <scope>NUCLEOTIDE SEQUENCE [LARGE SCALE GENOMIC DNA]</scope>
    <source>
        <strain evidence="5 6">SO2202</strain>
    </source>
</reference>
<dbReference type="SUPFAM" id="SSF50978">
    <property type="entry name" value="WD40 repeat-like"/>
    <property type="match status" value="1"/>
</dbReference>
<dbReference type="InterPro" id="IPR036322">
    <property type="entry name" value="WD40_repeat_dom_sf"/>
</dbReference>
<dbReference type="InterPro" id="IPR015943">
    <property type="entry name" value="WD40/YVTN_repeat-like_dom_sf"/>
</dbReference>
<dbReference type="AlphaFoldDB" id="M3AWH5"/>
<dbReference type="Gene3D" id="2.130.10.10">
    <property type="entry name" value="YVTN repeat-like/Quinoprotein amine dehydrogenase"/>
    <property type="match status" value="1"/>
</dbReference>
<dbReference type="HOGENOM" id="CLU_018776_0_0_1"/>
<sequence length="728" mass="80104">MTSLRSSRRDAPRKRYTIDAFEGIEELVLASDEHSGSEAVEQDAEEDEDDPGSFHASAESVVPSDGEMSGIIEIGAVEEIEDDADSNAGEHDLDDSISIADDPDGPISTPKQRGKRKVGDVHNAELETYTRGVLDQSLVHNRMSKRKRRLHYFGPTKDWSDLWKARAKWGYEVCYPNRKQKKDGSGGFAYTAAYNRELAKVEVNWKWYHEGGGKEGFKKRLVVSALSEADAQAHLPHDGEGVRSVLMGPVDQQRLYHLQPRQFLPLATSFEYTPQLGQKWTRTLPKDYKTGYLINLGARVQSLDWAPSQLGSKHFLAVAVIPERDAAEDAPAFSPQPDYESSIQIWEFTADATGHIAMDVSPKLRKVICTSVGDIKSLKWCPVPAQQSAVLGFLAFISGDGAVRVIAVGRTPPDDSTGYVLVEKYAFEARPPNTMCSAITWLSSTRLAVACANGCLGVWDIAESLKSPNPNPRPVIYGSLSPSYIIDMTSGWPSHPHMLMTTSMNGYEMITDLSKPSPFTPCETALSHRSRMGQPIIKWNEFIKCALSGEDNHLIRAYPLRRWFGTIGLLKAKSHVSCLAVSPCHPFVLTGTVGGDVLGNNPVRRVADGSKTTLWMQTWFSHEWRRPTEEERSGARRNATDSSSPAEQTSIGRSGLTRIVEGFKAEKVTLQNNASIPSSNSMHGKVYTTIYEAKTAISAVAWNPNLHVAGWAAAGMADGLLRVEDIAG</sequence>
<dbReference type="InterPro" id="IPR052416">
    <property type="entry name" value="GTF3C_component"/>
</dbReference>
<evidence type="ECO:0000313" key="5">
    <source>
        <dbReference type="EMBL" id="EMF11100.1"/>
    </source>
</evidence>
<dbReference type="PANTHER" id="PTHR15052">
    <property type="entry name" value="RNA POLYMERASE III TRANSCRIPTION INITIATION FACTOR COMPLEX SUBUNIT"/>
    <property type="match status" value="1"/>
</dbReference>
<accession>M3AWH5</accession>
<dbReference type="STRING" id="692275.M3AWH5"/>
<proteinExistence type="predicted"/>
<keyword evidence="6" id="KW-1185">Reference proteome</keyword>
<evidence type="ECO:0000256" key="3">
    <source>
        <dbReference type="ARBA" id="ARBA00023242"/>
    </source>
</evidence>
<evidence type="ECO:0000256" key="1">
    <source>
        <dbReference type="ARBA" id="ARBA00004123"/>
    </source>
</evidence>
<keyword evidence="3" id="KW-0539">Nucleus</keyword>
<dbReference type="Proteomes" id="UP000016931">
    <property type="component" value="Unassembled WGS sequence"/>
</dbReference>
<evidence type="ECO:0000256" key="4">
    <source>
        <dbReference type="SAM" id="MobiDB-lite"/>
    </source>
</evidence>
<keyword evidence="2" id="KW-0804">Transcription</keyword>
<name>M3AWH5_SPHMS</name>
<protein>
    <recommendedName>
        <fullName evidence="7">WD40 repeat-like protein</fullName>
    </recommendedName>
</protein>
<evidence type="ECO:0000256" key="2">
    <source>
        <dbReference type="ARBA" id="ARBA00023163"/>
    </source>
</evidence>
<feature type="region of interest" description="Disordered" evidence="4">
    <location>
        <begin position="29"/>
        <end position="68"/>
    </location>
</feature>
<dbReference type="GeneID" id="27903111"/>
<dbReference type="EMBL" id="KB456266">
    <property type="protein sequence ID" value="EMF11100.1"/>
    <property type="molecule type" value="Genomic_DNA"/>
</dbReference>
<feature type="compositionally biased region" description="Acidic residues" evidence="4">
    <location>
        <begin position="40"/>
        <end position="51"/>
    </location>
</feature>
<dbReference type="eggNOG" id="ENOG502S1WJ">
    <property type="taxonomic scope" value="Eukaryota"/>
</dbReference>
<dbReference type="OrthoDB" id="4703at2759"/>